<feature type="transmembrane region" description="Helical" evidence="1">
    <location>
        <begin position="12"/>
        <end position="34"/>
    </location>
</feature>
<name>A0A0L8G7Z7_OCTBM</name>
<protein>
    <submittedName>
        <fullName evidence="2">Uncharacterized protein</fullName>
    </submittedName>
</protein>
<keyword evidence="1" id="KW-1133">Transmembrane helix</keyword>
<proteinExistence type="predicted"/>
<gene>
    <name evidence="2" type="ORF">OCBIM_22038365mg</name>
</gene>
<evidence type="ECO:0000256" key="1">
    <source>
        <dbReference type="SAM" id="Phobius"/>
    </source>
</evidence>
<organism evidence="2">
    <name type="scientific">Octopus bimaculoides</name>
    <name type="common">California two-spotted octopus</name>
    <dbReference type="NCBI Taxonomy" id="37653"/>
    <lineage>
        <taxon>Eukaryota</taxon>
        <taxon>Metazoa</taxon>
        <taxon>Spiralia</taxon>
        <taxon>Lophotrochozoa</taxon>
        <taxon>Mollusca</taxon>
        <taxon>Cephalopoda</taxon>
        <taxon>Coleoidea</taxon>
        <taxon>Octopodiformes</taxon>
        <taxon>Octopoda</taxon>
        <taxon>Incirrata</taxon>
        <taxon>Octopodidae</taxon>
        <taxon>Octopus</taxon>
    </lineage>
</organism>
<keyword evidence="1" id="KW-0812">Transmembrane</keyword>
<dbReference type="Pfam" id="PF15932">
    <property type="entry name" value="DUF4748"/>
    <property type="match status" value="1"/>
</dbReference>
<reference evidence="2" key="1">
    <citation type="submission" date="2015-07" db="EMBL/GenBank/DDBJ databases">
        <title>MeaNS - Measles Nucleotide Surveillance Program.</title>
        <authorList>
            <person name="Tran T."/>
            <person name="Druce J."/>
        </authorList>
    </citation>
    <scope>NUCLEOTIDE SEQUENCE</scope>
    <source>
        <strain evidence="2">UCB-OBI-ISO-001</strain>
        <tissue evidence="2">Gonad</tissue>
    </source>
</reference>
<sequence length="65" mass="7351">MARRPLSRFTKINIGWGILVVVGITSFAVARTLVQNQRYEVMKSKQRVRDACKQDVLDAEAKTVS</sequence>
<dbReference type="InterPro" id="IPR031833">
    <property type="entry name" value="DUF4748"/>
</dbReference>
<dbReference type="EMBL" id="KQ423295">
    <property type="protein sequence ID" value="KOF73122.1"/>
    <property type="molecule type" value="Genomic_DNA"/>
</dbReference>
<dbReference type="AlphaFoldDB" id="A0A0L8G7Z7"/>
<keyword evidence="1" id="KW-0472">Membrane</keyword>
<accession>A0A0L8G7Z7</accession>
<evidence type="ECO:0000313" key="2">
    <source>
        <dbReference type="EMBL" id="KOF73122.1"/>
    </source>
</evidence>